<dbReference type="Pfam" id="PF13421">
    <property type="entry name" value="Band_7_1"/>
    <property type="match status" value="1"/>
</dbReference>
<accession>A0A3B0UZT1</accession>
<dbReference type="GO" id="GO:0003677">
    <property type="term" value="F:DNA binding"/>
    <property type="evidence" value="ECO:0007669"/>
    <property type="project" value="InterPro"/>
</dbReference>
<dbReference type="InterPro" id="IPR041657">
    <property type="entry name" value="HTH_17"/>
</dbReference>
<dbReference type="EMBL" id="UOEU01000466">
    <property type="protein sequence ID" value="VAW33653.1"/>
    <property type="molecule type" value="Genomic_DNA"/>
</dbReference>
<dbReference type="AlphaFoldDB" id="A0A3B0UZT1"/>
<organism evidence="4">
    <name type="scientific">hydrothermal vent metagenome</name>
    <dbReference type="NCBI Taxonomy" id="652676"/>
    <lineage>
        <taxon>unclassified sequences</taxon>
        <taxon>metagenomes</taxon>
        <taxon>ecological metagenomes</taxon>
    </lineage>
</organism>
<feature type="domain" description="SPFH" evidence="3">
    <location>
        <begin position="29"/>
        <end position="218"/>
    </location>
</feature>
<feature type="domain" description="Helix-turn-helix" evidence="2">
    <location>
        <begin position="303"/>
        <end position="350"/>
    </location>
</feature>
<dbReference type="Pfam" id="PF12728">
    <property type="entry name" value="HTH_17"/>
    <property type="match status" value="1"/>
</dbReference>
<sequence length="351" mass="38138">MAKVFDRVAIDSWLRDEVVRKFPPGGLGDIKLGSPCIVNPGETAVFVRSGERMGTFNEGTHILTTANIPFLTNLLEKGLFGGKNVFTADVYYLKTTDITMKWGTTQPIIIEHLNRSPGASAIVGNGTYVIRIKEPWRFLQAMDAFRESVRQPQMKERLDPKLGIMMQDKMSELAIAKNLGPAQLQSFSQDLNELLTGLLQAEFDALGMVLVDFNIRMGLHPKSLEVVTNMGYGTSYTQKQQADAFVDAANNPSGGGMGEIGFGAMGMAAMQSMQQQQQGQQQQQQPQAAPAAPASEAAGMPDVMTPQQAAEILQVSYEDVVAAIEAGDLKARKIGKAYRISKANMEAFLAG</sequence>
<protein>
    <recommendedName>
        <fullName evidence="5">Virion core protein (Lumpy skin disease virus)</fullName>
    </recommendedName>
</protein>
<gene>
    <name evidence="4" type="ORF">MNBD_CHLOROFLEXI01-991</name>
</gene>
<evidence type="ECO:0008006" key="5">
    <source>
        <dbReference type="Google" id="ProtNLM"/>
    </source>
</evidence>
<name>A0A3B0UZT1_9ZZZZ</name>
<dbReference type="PANTHER" id="PTHR37826:SF2">
    <property type="entry name" value="ZINC-RIBBON DOMAIN-CONTAINING PROTEIN"/>
    <property type="match status" value="1"/>
</dbReference>
<evidence type="ECO:0000259" key="3">
    <source>
        <dbReference type="Pfam" id="PF13421"/>
    </source>
</evidence>
<dbReference type="InterPro" id="IPR010093">
    <property type="entry name" value="SinI_DNA-bd"/>
</dbReference>
<dbReference type="PANTHER" id="PTHR37826">
    <property type="entry name" value="FLOTILLIN BAND_7_5 DOMAIN PROTEIN"/>
    <property type="match status" value="1"/>
</dbReference>
<dbReference type="InterPro" id="IPR033880">
    <property type="entry name" value="SPFH_YdjI"/>
</dbReference>
<proteinExistence type="predicted"/>
<dbReference type="CDD" id="cd03408">
    <property type="entry name" value="SPFH_like_u1"/>
    <property type="match status" value="1"/>
</dbReference>
<evidence type="ECO:0000313" key="4">
    <source>
        <dbReference type="EMBL" id="VAW33653.1"/>
    </source>
</evidence>
<reference evidence="4" key="1">
    <citation type="submission" date="2018-06" db="EMBL/GenBank/DDBJ databases">
        <authorList>
            <person name="Zhirakovskaya E."/>
        </authorList>
    </citation>
    <scope>NUCLEOTIDE SEQUENCE</scope>
</reference>
<dbReference type="NCBIfam" id="TIGR01764">
    <property type="entry name" value="excise"/>
    <property type="match status" value="1"/>
</dbReference>
<evidence type="ECO:0000256" key="1">
    <source>
        <dbReference type="SAM" id="MobiDB-lite"/>
    </source>
</evidence>
<evidence type="ECO:0000259" key="2">
    <source>
        <dbReference type="Pfam" id="PF12728"/>
    </source>
</evidence>
<feature type="region of interest" description="Disordered" evidence="1">
    <location>
        <begin position="271"/>
        <end position="299"/>
    </location>
</feature>